<organism evidence="3 4">
    <name type="scientific">Panagrellus redivivus</name>
    <name type="common">Microworm</name>
    <dbReference type="NCBI Taxonomy" id="6233"/>
    <lineage>
        <taxon>Eukaryota</taxon>
        <taxon>Metazoa</taxon>
        <taxon>Ecdysozoa</taxon>
        <taxon>Nematoda</taxon>
        <taxon>Chromadorea</taxon>
        <taxon>Rhabditida</taxon>
        <taxon>Tylenchina</taxon>
        <taxon>Panagrolaimomorpha</taxon>
        <taxon>Panagrolaimoidea</taxon>
        <taxon>Panagrolaimidae</taxon>
        <taxon>Panagrellus</taxon>
    </lineage>
</organism>
<dbReference type="WBParaSite" id="Pan_g22061.t2">
    <property type="protein sequence ID" value="Pan_g22061.t2"/>
    <property type="gene ID" value="Pan_g22061"/>
</dbReference>
<feature type="transmembrane region" description="Helical" evidence="2">
    <location>
        <begin position="468"/>
        <end position="493"/>
    </location>
</feature>
<sequence>MAIFCERVIFVKRVPLVGLCMRKMRPPSASAVCMHPEIGADRNLWSMGSHEAGTEILSRLGILESNLSSPARKDFVRARRPSDLSTESSDSEQLLTEPLSRPANRSASSGSRLIICSFESSVYFCIAAIIVLYNSIYITSIKHYLGEKYFTTLPPNHAAYVVMVFGGFNAIGAVLCSYAYIRSPTLISTQVCVYIGLLIVYLLHNFESINAFLLGAAVLGALYGVLERVGFLSITDGSNQYKRGVFAFYTTIALVFALSTLATHPIGVAHHSESIRVKRHLDGIENLNFTTLVPPALNETHHRPTKPISAIGINENQDTKTAENAEKRRLAALGILDAAKEEGCTNCSTKAVPVSVAPNVTTTFTVAPSTTTTTTTTTPATTTTTTTVPTTTLTTTTTTVPSTTEAPKSGFFSDLSKKVDEYMINHSRNRVNIVKATSTVAPISPKPDAVTSKPDADIPDHFICHVEFIVILVINVAISIATVLSCFFGGQLCRSNLVSQVTDASTSEDAPLTIRVFAAIIWTVTEGISFSVLTLAPFFIAAGTEGEKQYAPQLYFLFWLSIAIVRLIFVGFSSCVVSAKSILIQLCIAATMALTYFYVEDPYWRVIRIFVSVIFLSNIPIMLTIYQQDRMSIPPFLVSARYSIWTSVGRFIGPFFVSSYLTEADISKLALTFALGIVSCIFLAWFFCKRVSACARQMQLQYLSSSISGTNVHSVTSGATFGRSNNSNIDSLFGKSSRQNGVVYSLIEEDSDGDNRLVSDISDGSDNELL</sequence>
<feature type="transmembrane region" description="Helical" evidence="2">
    <location>
        <begin position="158"/>
        <end position="181"/>
    </location>
</feature>
<keyword evidence="2" id="KW-0472">Membrane</keyword>
<feature type="transmembrane region" description="Helical" evidence="2">
    <location>
        <begin position="582"/>
        <end position="599"/>
    </location>
</feature>
<feature type="transmembrane region" description="Helical" evidence="2">
    <location>
        <begin position="514"/>
        <end position="542"/>
    </location>
</feature>
<accession>A0A7E4VLU5</accession>
<keyword evidence="2" id="KW-1133">Transmembrane helix</keyword>
<dbReference type="InterPro" id="IPR036259">
    <property type="entry name" value="MFS_trans_sf"/>
</dbReference>
<proteinExistence type="predicted"/>
<protein>
    <submittedName>
        <fullName evidence="4">Monocarboxylate transporter</fullName>
    </submittedName>
</protein>
<feature type="compositionally biased region" description="Polar residues" evidence="1">
    <location>
        <begin position="83"/>
        <end position="94"/>
    </location>
</feature>
<name>A0A7E4VLU5_PANRE</name>
<evidence type="ECO:0000256" key="1">
    <source>
        <dbReference type="SAM" id="MobiDB-lite"/>
    </source>
</evidence>
<feature type="region of interest" description="Disordered" evidence="1">
    <location>
        <begin position="78"/>
        <end position="107"/>
    </location>
</feature>
<dbReference type="AlphaFoldDB" id="A0A7E4VLU5"/>
<evidence type="ECO:0000256" key="2">
    <source>
        <dbReference type="SAM" id="Phobius"/>
    </source>
</evidence>
<dbReference type="SUPFAM" id="SSF103473">
    <property type="entry name" value="MFS general substrate transporter"/>
    <property type="match status" value="1"/>
</dbReference>
<reference evidence="4" key="2">
    <citation type="submission" date="2020-10" db="UniProtKB">
        <authorList>
            <consortium name="WormBaseParasite"/>
        </authorList>
    </citation>
    <scope>IDENTIFICATION</scope>
</reference>
<evidence type="ECO:0000313" key="3">
    <source>
        <dbReference type="Proteomes" id="UP000492821"/>
    </source>
</evidence>
<feature type="transmembrane region" description="Helical" evidence="2">
    <location>
        <begin position="246"/>
        <end position="266"/>
    </location>
</feature>
<feature type="transmembrane region" description="Helical" evidence="2">
    <location>
        <begin position="605"/>
        <end position="626"/>
    </location>
</feature>
<feature type="transmembrane region" description="Helical" evidence="2">
    <location>
        <begin position="669"/>
        <end position="688"/>
    </location>
</feature>
<reference evidence="3" key="1">
    <citation type="journal article" date="2013" name="Genetics">
        <title>The draft genome and transcriptome of Panagrellus redivivus are shaped by the harsh demands of a free-living lifestyle.</title>
        <authorList>
            <person name="Srinivasan J."/>
            <person name="Dillman A.R."/>
            <person name="Macchietto M.G."/>
            <person name="Heikkinen L."/>
            <person name="Lakso M."/>
            <person name="Fracchia K.M."/>
            <person name="Antoshechkin I."/>
            <person name="Mortazavi A."/>
            <person name="Wong G."/>
            <person name="Sternberg P.W."/>
        </authorList>
    </citation>
    <scope>NUCLEOTIDE SEQUENCE [LARGE SCALE GENOMIC DNA]</scope>
    <source>
        <strain evidence="3">MT8872</strain>
    </source>
</reference>
<evidence type="ECO:0000313" key="4">
    <source>
        <dbReference type="WBParaSite" id="Pan_g22061.t2"/>
    </source>
</evidence>
<keyword evidence="3" id="KW-1185">Reference proteome</keyword>
<dbReference type="Proteomes" id="UP000492821">
    <property type="component" value="Unassembled WGS sequence"/>
</dbReference>
<feature type="transmembrane region" description="Helical" evidence="2">
    <location>
        <begin position="209"/>
        <end position="226"/>
    </location>
</feature>
<feature type="transmembrane region" description="Helical" evidence="2">
    <location>
        <begin position="113"/>
        <end position="138"/>
    </location>
</feature>
<feature type="transmembrane region" description="Helical" evidence="2">
    <location>
        <begin position="186"/>
        <end position="203"/>
    </location>
</feature>
<feature type="transmembrane region" description="Helical" evidence="2">
    <location>
        <begin position="554"/>
        <end position="575"/>
    </location>
</feature>
<keyword evidence="2" id="KW-0812">Transmembrane</keyword>